<dbReference type="Gene3D" id="3.90.940.10">
    <property type="match status" value="1"/>
</dbReference>
<dbReference type="KEGG" id="dmm:dnm_006230"/>
<dbReference type="InterPro" id="IPR006110">
    <property type="entry name" value="Pol_omega/Rpo6/RPB6"/>
</dbReference>
<dbReference type="NCBIfam" id="TIGR00690">
    <property type="entry name" value="rpoZ"/>
    <property type="match status" value="1"/>
</dbReference>
<evidence type="ECO:0000256" key="4">
    <source>
        <dbReference type="ARBA" id="ARBA00022478"/>
    </source>
</evidence>
<keyword evidence="7 11" id="KW-0804">Transcription</keyword>
<keyword evidence="6 11" id="KW-0548">Nucleotidyltransferase</keyword>
<evidence type="ECO:0000256" key="7">
    <source>
        <dbReference type="ARBA" id="ARBA00023163"/>
    </source>
</evidence>
<accession>A0A975BG77</accession>
<comment type="function">
    <text evidence="11">Promotes RNA polymerase assembly. Latches the N- and C-terminal regions of the beta' subunit thereby facilitating its interaction with the beta and alpha subunits.</text>
</comment>
<comment type="catalytic activity">
    <reaction evidence="10 11">
        <text>RNA(n) + a ribonucleoside 5'-triphosphate = RNA(n+1) + diphosphate</text>
        <dbReference type="Rhea" id="RHEA:21248"/>
        <dbReference type="Rhea" id="RHEA-COMP:14527"/>
        <dbReference type="Rhea" id="RHEA-COMP:17342"/>
        <dbReference type="ChEBI" id="CHEBI:33019"/>
        <dbReference type="ChEBI" id="CHEBI:61557"/>
        <dbReference type="ChEBI" id="CHEBI:140395"/>
        <dbReference type="EC" id="2.7.7.6"/>
    </reaction>
</comment>
<evidence type="ECO:0000313" key="12">
    <source>
        <dbReference type="EMBL" id="QTA84624.1"/>
    </source>
</evidence>
<dbReference type="HAMAP" id="MF_00366">
    <property type="entry name" value="RNApol_bact_RpoZ"/>
    <property type="match status" value="1"/>
</dbReference>
<dbReference type="InterPro" id="IPR036161">
    <property type="entry name" value="RPB6/omega-like_sf"/>
</dbReference>
<dbReference type="GO" id="GO:0000428">
    <property type="term" value="C:DNA-directed RNA polymerase complex"/>
    <property type="evidence" value="ECO:0007669"/>
    <property type="project" value="UniProtKB-KW"/>
</dbReference>
<evidence type="ECO:0000256" key="8">
    <source>
        <dbReference type="ARBA" id="ARBA00029924"/>
    </source>
</evidence>
<evidence type="ECO:0000313" key="13">
    <source>
        <dbReference type="Proteomes" id="UP000663722"/>
    </source>
</evidence>
<evidence type="ECO:0000256" key="6">
    <source>
        <dbReference type="ARBA" id="ARBA00022695"/>
    </source>
</evidence>
<dbReference type="EMBL" id="CP061800">
    <property type="protein sequence ID" value="QTA84624.1"/>
    <property type="molecule type" value="Genomic_DNA"/>
</dbReference>
<gene>
    <name evidence="11 12" type="primary">rpoZ</name>
    <name evidence="12" type="ORF">dnm_006230</name>
</gene>
<evidence type="ECO:0000256" key="2">
    <source>
        <dbReference type="ARBA" id="ARBA00012418"/>
    </source>
</evidence>
<sequence>MARITVEDCLKRVENRFILVHAVAKRVRQIREGSEYLVNSPKNEDIVVALREIAAGKVKISVGNDKR</sequence>
<dbReference type="Pfam" id="PF01192">
    <property type="entry name" value="RNA_pol_Rpb6"/>
    <property type="match status" value="1"/>
</dbReference>
<dbReference type="SUPFAM" id="SSF63562">
    <property type="entry name" value="RPB6/omega subunit-like"/>
    <property type="match status" value="1"/>
</dbReference>
<dbReference type="GO" id="GO:0006351">
    <property type="term" value="P:DNA-templated transcription"/>
    <property type="evidence" value="ECO:0007669"/>
    <property type="project" value="UniProtKB-UniRule"/>
</dbReference>
<keyword evidence="5 11" id="KW-0808">Transferase</keyword>
<keyword evidence="4 11" id="KW-0240">DNA-directed RNA polymerase</keyword>
<comment type="similarity">
    <text evidence="1 11">Belongs to the RNA polymerase subunit omega family.</text>
</comment>
<comment type="subunit">
    <text evidence="11">The RNAP catalytic core consists of 2 alpha, 1 beta, 1 beta' and 1 omega subunit. When a sigma factor is associated with the core the holoenzyme is formed, which can initiate transcription.</text>
</comment>
<dbReference type="Proteomes" id="UP000663722">
    <property type="component" value="Chromosome"/>
</dbReference>
<name>A0A975BG77_9BACT</name>
<evidence type="ECO:0000256" key="1">
    <source>
        <dbReference type="ARBA" id="ARBA00006711"/>
    </source>
</evidence>
<dbReference type="PANTHER" id="PTHR34476:SF1">
    <property type="entry name" value="DNA-DIRECTED RNA POLYMERASE SUBUNIT OMEGA"/>
    <property type="match status" value="1"/>
</dbReference>
<proteinExistence type="inferred from homology"/>
<reference evidence="12" key="1">
    <citation type="journal article" date="2021" name="Microb. Physiol.">
        <title>Proteogenomic Insights into the Physiology of Marine, Sulfate-Reducing, Filamentous Desulfonema limicola and Desulfonema magnum.</title>
        <authorList>
            <person name="Schnaars V."/>
            <person name="Wohlbrand L."/>
            <person name="Scheve S."/>
            <person name="Hinrichs C."/>
            <person name="Reinhardt R."/>
            <person name="Rabus R."/>
        </authorList>
    </citation>
    <scope>NUCLEOTIDE SEQUENCE</scope>
    <source>
        <strain evidence="12">4be13</strain>
    </source>
</reference>
<evidence type="ECO:0000256" key="5">
    <source>
        <dbReference type="ARBA" id="ARBA00022679"/>
    </source>
</evidence>
<dbReference type="AlphaFoldDB" id="A0A975BG77"/>
<dbReference type="GO" id="GO:0003899">
    <property type="term" value="F:DNA-directed RNA polymerase activity"/>
    <property type="evidence" value="ECO:0007669"/>
    <property type="project" value="UniProtKB-UniRule"/>
</dbReference>
<protein>
    <recommendedName>
        <fullName evidence="3 11">DNA-directed RNA polymerase subunit omega</fullName>
        <shortName evidence="11">RNAP omega subunit</shortName>
        <ecNumber evidence="2 11">2.7.7.6</ecNumber>
    </recommendedName>
    <alternativeName>
        <fullName evidence="9 11">RNA polymerase omega subunit</fullName>
    </alternativeName>
    <alternativeName>
        <fullName evidence="8 11">Transcriptase subunit omega</fullName>
    </alternativeName>
</protein>
<dbReference type="RefSeq" id="WP_207681036.1">
    <property type="nucleotide sequence ID" value="NZ_CP061800.1"/>
</dbReference>
<dbReference type="PANTHER" id="PTHR34476">
    <property type="entry name" value="DNA-DIRECTED RNA POLYMERASE SUBUNIT OMEGA"/>
    <property type="match status" value="1"/>
</dbReference>
<dbReference type="EC" id="2.7.7.6" evidence="2 11"/>
<evidence type="ECO:0000256" key="11">
    <source>
        <dbReference type="HAMAP-Rule" id="MF_00366"/>
    </source>
</evidence>
<evidence type="ECO:0000256" key="9">
    <source>
        <dbReference type="ARBA" id="ARBA00030998"/>
    </source>
</evidence>
<dbReference type="InterPro" id="IPR003716">
    <property type="entry name" value="DNA-dir_RNA_pol_omega"/>
</dbReference>
<dbReference type="GO" id="GO:0003677">
    <property type="term" value="F:DNA binding"/>
    <property type="evidence" value="ECO:0007669"/>
    <property type="project" value="UniProtKB-UniRule"/>
</dbReference>
<evidence type="ECO:0000256" key="10">
    <source>
        <dbReference type="ARBA" id="ARBA00048552"/>
    </source>
</evidence>
<dbReference type="SMART" id="SM01409">
    <property type="entry name" value="RNA_pol_Rpb6"/>
    <property type="match status" value="1"/>
</dbReference>
<keyword evidence="13" id="KW-1185">Reference proteome</keyword>
<organism evidence="12 13">
    <name type="scientific">Desulfonema magnum</name>
    <dbReference type="NCBI Taxonomy" id="45655"/>
    <lineage>
        <taxon>Bacteria</taxon>
        <taxon>Pseudomonadati</taxon>
        <taxon>Thermodesulfobacteriota</taxon>
        <taxon>Desulfobacteria</taxon>
        <taxon>Desulfobacterales</taxon>
        <taxon>Desulfococcaceae</taxon>
        <taxon>Desulfonema</taxon>
    </lineage>
</organism>
<evidence type="ECO:0000256" key="3">
    <source>
        <dbReference type="ARBA" id="ARBA00013725"/>
    </source>
</evidence>